<organism evidence="1 2">
    <name type="scientific">Gilliamella apicola</name>
    <dbReference type="NCBI Taxonomy" id="1196095"/>
    <lineage>
        <taxon>Bacteria</taxon>
        <taxon>Pseudomonadati</taxon>
        <taxon>Pseudomonadota</taxon>
        <taxon>Gammaproteobacteria</taxon>
        <taxon>Orbales</taxon>
        <taxon>Orbaceae</taxon>
        <taxon>Gilliamella</taxon>
    </lineage>
</organism>
<evidence type="ECO:0000313" key="1">
    <source>
        <dbReference type="EMBL" id="PXZ02851.1"/>
    </source>
</evidence>
<proteinExistence type="predicted"/>
<accession>A0A2V4DSD9</accession>
<dbReference type="OrthoDB" id="6592834at2"/>
<dbReference type="AlphaFoldDB" id="A0A2V4DSD9"/>
<comment type="caution">
    <text evidence="1">The sequence shown here is derived from an EMBL/GenBank/DDBJ whole genome shotgun (WGS) entry which is preliminary data.</text>
</comment>
<sequence>MKKINLDVLQEKARLITIKELEKYIFPHELYQYMALDILLDNKKENIFILHIPGQSGKQSIIISKTRMNVYTGEGIVEYIGLDSVELKKKTIHKKNSINQNLLGKVIAIPTQNKLYIPAQVVYISDIFHNLILLGIYYNPTRFISKIPLAPEFSNQFLKLIYTSLAPIKNEQWLTIGLKENKLSSQTLARRIVDNELWLNDTRIRTATESDKKLFDMMEVKSKEEVECMLAGYFN</sequence>
<dbReference type="Proteomes" id="UP000247932">
    <property type="component" value="Unassembled WGS sequence"/>
</dbReference>
<gene>
    <name evidence="1" type="ORF">DKK70_16525</name>
</gene>
<protein>
    <submittedName>
        <fullName evidence="1">Uncharacterized protein</fullName>
    </submittedName>
</protein>
<dbReference type="EMBL" id="QGLR01000029">
    <property type="protein sequence ID" value="PXZ02851.1"/>
    <property type="molecule type" value="Genomic_DNA"/>
</dbReference>
<name>A0A2V4DSD9_9GAMM</name>
<dbReference type="RefSeq" id="WP_110434957.1">
    <property type="nucleotide sequence ID" value="NZ_QGLR01000029.1"/>
</dbReference>
<evidence type="ECO:0000313" key="2">
    <source>
        <dbReference type="Proteomes" id="UP000247932"/>
    </source>
</evidence>
<keyword evidence="2" id="KW-1185">Reference proteome</keyword>
<reference evidence="1 2" key="1">
    <citation type="submission" date="2018-05" db="EMBL/GenBank/DDBJ databases">
        <title>Reference genomes for bee gut microbiota database.</title>
        <authorList>
            <person name="Ellegaard K.M."/>
        </authorList>
    </citation>
    <scope>NUCLEOTIDE SEQUENCE [LARGE SCALE GENOMIC DNA]</scope>
    <source>
        <strain evidence="1 2">ESL0182</strain>
    </source>
</reference>